<keyword evidence="3" id="KW-0378">Hydrolase</keyword>
<feature type="domain" description="Tyrosine-protein phosphatase" evidence="5">
    <location>
        <begin position="209"/>
        <end position="356"/>
    </location>
</feature>
<dbReference type="PROSITE" id="PS50054">
    <property type="entry name" value="TYR_PHOSPHATASE_DUAL"/>
    <property type="match status" value="1"/>
</dbReference>
<evidence type="ECO:0000256" key="2">
    <source>
        <dbReference type="ARBA" id="ARBA00013064"/>
    </source>
</evidence>
<dbReference type="CDD" id="cd14498">
    <property type="entry name" value="DSP"/>
    <property type="match status" value="1"/>
</dbReference>
<dbReference type="GO" id="GO:0004725">
    <property type="term" value="F:protein tyrosine phosphatase activity"/>
    <property type="evidence" value="ECO:0007669"/>
    <property type="project" value="UniProtKB-EC"/>
</dbReference>
<gene>
    <name evidence="7" type="ORF">DNTS_003970</name>
</gene>
<evidence type="ECO:0000259" key="5">
    <source>
        <dbReference type="PROSITE" id="PS50054"/>
    </source>
</evidence>
<organism evidence="7 8">
    <name type="scientific">Danionella cerebrum</name>
    <dbReference type="NCBI Taxonomy" id="2873325"/>
    <lineage>
        <taxon>Eukaryota</taxon>
        <taxon>Metazoa</taxon>
        <taxon>Chordata</taxon>
        <taxon>Craniata</taxon>
        <taxon>Vertebrata</taxon>
        <taxon>Euteleostomi</taxon>
        <taxon>Actinopterygii</taxon>
        <taxon>Neopterygii</taxon>
        <taxon>Teleostei</taxon>
        <taxon>Ostariophysi</taxon>
        <taxon>Cypriniformes</taxon>
        <taxon>Danionidae</taxon>
        <taxon>Danioninae</taxon>
        <taxon>Danionella</taxon>
    </lineage>
</organism>
<evidence type="ECO:0000256" key="1">
    <source>
        <dbReference type="ARBA" id="ARBA00008601"/>
    </source>
</evidence>
<name>A0A553R0A4_9TELE</name>
<dbReference type="SUPFAM" id="SSF52799">
    <property type="entry name" value="(Phosphotyrosine protein) phosphatases II"/>
    <property type="match status" value="1"/>
</dbReference>
<keyword evidence="8" id="KW-1185">Reference proteome</keyword>
<proteinExistence type="inferred from homology"/>
<evidence type="ECO:0000313" key="8">
    <source>
        <dbReference type="Proteomes" id="UP000316079"/>
    </source>
</evidence>
<protein>
    <recommendedName>
        <fullName evidence="2">protein-tyrosine-phosphatase</fullName>
        <ecNumber evidence="2">3.1.3.48</ecNumber>
    </recommendedName>
</protein>
<dbReference type="STRING" id="623744.A0A553R0A4"/>
<dbReference type="InterPro" id="IPR020422">
    <property type="entry name" value="TYR_PHOSPHATASE_DUAL_dom"/>
</dbReference>
<comment type="caution">
    <text evidence="7">The sequence shown here is derived from an EMBL/GenBank/DDBJ whole genome shotgun (WGS) entry which is preliminary data.</text>
</comment>
<keyword evidence="4" id="KW-0904">Protein phosphatase</keyword>
<dbReference type="AlphaFoldDB" id="A0A553R0A4"/>
<dbReference type="PANTHER" id="PTHR10159">
    <property type="entry name" value="DUAL SPECIFICITY PROTEIN PHOSPHATASE"/>
    <property type="match status" value="1"/>
</dbReference>
<dbReference type="InterPro" id="IPR016130">
    <property type="entry name" value="Tyr_Pase_AS"/>
</dbReference>
<dbReference type="OrthoDB" id="10252009at2759"/>
<dbReference type="PANTHER" id="PTHR10159:SF529">
    <property type="entry name" value="TYROSINE-PROTEIN PHOSPHATASE DOMAIN-CONTAINING PROTEIN"/>
    <property type="match status" value="1"/>
</dbReference>
<dbReference type="Gene3D" id="3.40.250.10">
    <property type="entry name" value="Rhodanese-like domain"/>
    <property type="match status" value="1"/>
</dbReference>
<dbReference type="PROSITE" id="PS50056">
    <property type="entry name" value="TYR_PHOSPHATASE_2"/>
    <property type="match status" value="1"/>
</dbReference>
<dbReference type="InterPro" id="IPR000387">
    <property type="entry name" value="Tyr_Pase_dom"/>
</dbReference>
<dbReference type="SMART" id="SM00195">
    <property type="entry name" value="DSPc"/>
    <property type="match status" value="1"/>
</dbReference>
<dbReference type="Gene3D" id="3.90.190.10">
    <property type="entry name" value="Protein tyrosine phosphatase superfamily"/>
    <property type="match status" value="1"/>
</dbReference>
<dbReference type="EC" id="3.1.3.48" evidence="2"/>
<dbReference type="InterPro" id="IPR036873">
    <property type="entry name" value="Rhodanese-like_dom_sf"/>
</dbReference>
<reference evidence="7 8" key="1">
    <citation type="journal article" date="2019" name="Sci. Data">
        <title>Hybrid genome assembly and annotation of Danionella translucida.</title>
        <authorList>
            <person name="Kadobianskyi M."/>
            <person name="Schulze L."/>
            <person name="Schuelke M."/>
            <person name="Judkewitz B."/>
        </authorList>
    </citation>
    <scope>NUCLEOTIDE SEQUENCE [LARGE SCALE GENOMIC DNA]</scope>
    <source>
        <strain evidence="7 8">Bolton</strain>
    </source>
</reference>
<dbReference type="Proteomes" id="UP000316079">
    <property type="component" value="Unassembled WGS sequence"/>
</dbReference>
<sequence>MGIVVSRADKCALVGATSSEVQNTVSQRELNGTIKPSQDDLFVSSRDTIEAVLLPALPVKIKVERGYVTPQQVYNFLNAEGGHPLLHDPSYMLILDCRSAERYKESHLVTARASVTVIHPELGCLMSCVQLQEFSIILLYAEQGHSPVGSQEARADSPTLQHCFFQLSALGMDPVILQGGFSAFHTHYPFLCTPQMILLESELRSLTIYPSEILEGMLYQGSALQACDYRIIKNLHITHVVNATAEISDAFPNVLQYLQLRLNDDAQQDLSQALPEASRFIAEALRGAPGALGGCVLVHCSLGRSRSSVLTIGFLMEHRHWSLLHAFRWLKERRACAAPNAGFLCQLSDYEELLFGQRLTSLDDIRL</sequence>
<feature type="domain" description="Tyrosine specific protein phosphatases" evidence="6">
    <location>
        <begin position="272"/>
        <end position="334"/>
    </location>
</feature>
<dbReference type="GO" id="GO:0043409">
    <property type="term" value="P:negative regulation of MAPK cascade"/>
    <property type="evidence" value="ECO:0007669"/>
    <property type="project" value="TreeGrafter"/>
</dbReference>
<evidence type="ECO:0000259" key="6">
    <source>
        <dbReference type="PROSITE" id="PS50056"/>
    </source>
</evidence>
<evidence type="ECO:0000313" key="7">
    <source>
        <dbReference type="EMBL" id="TRY95478.1"/>
    </source>
</evidence>
<dbReference type="PROSITE" id="PS00383">
    <property type="entry name" value="TYR_PHOSPHATASE_1"/>
    <property type="match status" value="1"/>
</dbReference>
<dbReference type="InterPro" id="IPR029021">
    <property type="entry name" value="Prot-tyrosine_phosphatase-like"/>
</dbReference>
<evidence type="ECO:0000256" key="4">
    <source>
        <dbReference type="ARBA" id="ARBA00022912"/>
    </source>
</evidence>
<dbReference type="Pfam" id="PF00782">
    <property type="entry name" value="DSPc"/>
    <property type="match status" value="1"/>
</dbReference>
<accession>A0A553R0A4</accession>
<dbReference type="EMBL" id="SRMA01025362">
    <property type="protein sequence ID" value="TRY95478.1"/>
    <property type="molecule type" value="Genomic_DNA"/>
</dbReference>
<dbReference type="SUPFAM" id="SSF52821">
    <property type="entry name" value="Rhodanese/Cell cycle control phosphatase"/>
    <property type="match status" value="1"/>
</dbReference>
<dbReference type="GO" id="GO:0005737">
    <property type="term" value="C:cytoplasm"/>
    <property type="evidence" value="ECO:0007669"/>
    <property type="project" value="TreeGrafter"/>
</dbReference>
<evidence type="ECO:0000256" key="3">
    <source>
        <dbReference type="ARBA" id="ARBA00022801"/>
    </source>
</evidence>
<dbReference type="InterPro" id="IPR000340">
    <property type="entry name" value="Dual-sp_phosphatase_cat-dom"/>
</dbReference>
<comment type="similarity">
    <text evidence="1">Belongs to the protein-tyrosine phosphatase family. Non-receptor class dual specificity subfamily.</text>
</comment>